<dbReference type="SUPFAM" id="SSF56235">
    <property type="entry name" value="N-terminal nucleophile aminohydrolases (Ntn hydrolases)"/>
    <property type="match status" value="1"/>
</dbReference>
<dbReference type="Pfam" id="PF01804">
    <property type="entry name" value="Penicil_amidase"/>
    <property type="match status" value="1"/>
</dbReference>
<dbReference type="Gene3D" id="1.10.439.10">
    <property type="entry name" value="Penicillin Amidohydrolase, domain 1"/>
    <property type="match status" value="1"/>
</dbReference>
<dbReference type="MEROPS" id="S45.003"/>
<evidence type="ECO:0000256" key="3">
    <source>
        <dbReference type="ARBA" id="ARBA00023145"/>
    </source>
</evidence>
<comment type="similarity">
    <text evidence="1">Belongs to the peptidase S45 family.</text>
</comment>
<keyword evidence="5" id="KW-0479">Metal-binding</keyword>
<dbReference type="PANTHER" id="PTHR34218">
    <property type="entry name" value="PEPTIDASE S45 PENICILLIN AMIDASE"/>
    <property type="match status" value="1"/>
</dbReference>
<dbReference type="STRING" id="661478.OP10G_4287"/>
<keyword evidence="5" id="KW-0106">Calcium</keyword>
<evidence type="ECO:0000313" key="7">
    <source>
        <dbReference type="Proteomes" id="UP000027982"/>
    </source>
</evidence>
<comment type="cofactor">
    <cofactor evidence="5">
        <name>Ca(2+)</name>
        <dbReference type="ChEBI" id="CHEBI:29108"/>
    </cofactor>
    <text evidence="5">Binds 1 Ca(2+) ion per dimer.</text>
</comment>
<dbReference type="InterPro" id="IPR002692">
    <property type="entry name" value="S45"/>
</dbReference>
<evidence type="ECO:0000256" key="1">
    <source>
        <dbReference type="ARBA" id="ARBA00006586"/>
    </source>
</evidence>
<keyword evidence="2" id="KW-0378">Hydrolase</keyword>
<feature type="binding site" evidence="5">
    <location>
        <position position="335"/>
    </location>
    <ligand>
        <name>Ca(2+)</name>
        <dbReference type="ChEBI" id="CHEBI:29108"/>
    </ligand>
</feature>
<dbReference type="KEGG" id="fgi:OP10G_4287"/>
<dbReference type="PANTHER" id="PTHR34218:SF4">
    <property type="entry name" value="ACYL-HOMOSERINE LACTONE ACYLASE QUIP"/>
    <property type="match status" value="1"/>
</dbReference>
<dbReference type="Gene3D" id="3.60.20.10">
    <property type="entry name" value="Glutamine Phosphoribosylpyrophosphate, subunit 1, domain 1"/>
    <property type="match status" value="1"/>
</dbReference>
<dbReference type="Gene3D" id="1.10.287.150">
    <property type="match status" value="1"/>
</dbReference>
<keyword evidence="3" id="KW-0865">Zymogen</keyword>
<dbReference type="Gene3D" id="2.30.120.10">
    <property type="match status" value="1"/>
</dbReference>
<dbReference type="RefSeq" id="WP_025228456.1">
    <property type="nucleotide sequence ID" value="NZ_CP007139.1"/>
</dbReference>
<keyword evidence="7" id="KW-1185">Reference proteome</keyword>
<dbReference type="eggNOG" id="COG2366">
    <property type="taxonomic scope" value="Bacteria"/>
</dbReference>
<dbReference type="PIRSF" id="PIRSF001227">
    <property type="entry name" value="Pen_acylase"/>
    <property type="match status" value="1"/>
</dbReference>
<accession>A0A068NXX6</accession>
<dbReference type="GO" id="GO:0017000">
    <property type="term" value="P:antibiotic biosynthetic process"/>
    <property type="evidence" value="ECO:0007669"/>
    <property type="project" value="InterPro"/>
</dbReference>
<organism evidence="6 7">
    <name type="scientific">Fimbriimonas ginsengisoli Gsoil 348</name>
    <dbReference type="NCBI Taxonomy" id="661478"/>
    <lineage>
        <taxon>Bacteria</taxon>
        <taxon>Bacillati</taxon>
        <taxon>Armatimonadota</taxon>
        <taxon>Fimbriimonadia</taxon>
        <taxon>Fimbriimonadales</taxon>
        <taxon>Fimbriimonadaceae</taxon>
        <taxon>Fimbriimonas</taxon>
    </lineage>
</organism>
<dbReference type="InterPro" id="IPR023343">
    <property type="entry name" value="Penicillin_amidase_dom1"/>
</dbReference>
<dbReference type="OrthoDB" id="9759796at2"/>
<name>A0A068NXX6_FIMGI</name>
<sequence>MLPFLLPLLAIQSPTIVRDDYGVPQIRAASVGEAFYQAGYAVAQDRLWQMEQSRRLARGRMAEAFGSSFAASDKEVLQTGYTDDELRQQVEHLSPELREIFREYVRGVNAWIDEAKRTNSLPGAYASTKLTPEPWTEVDSAAIGVRLLQQFGRGGAGEIRNMALLAYLKTQPKAKDRVLDILEDFAWWNDPESPTTVAKADDLVKTPPRFYQPDRATSAKHMAMLPNVNLFELLGGVRMAMRETSTKMAEQIAAPFKTGSYCVVVAPSRSATGRPLLLSGPQMGFRTPSIVHEMSVSAPGLQVVGMDIPGVPGVVVGHTKNLAWGLTSGVADTDDIFYYPADGPGAYKFGNQHHELTAITRTLKVAGGADQTVTQLRTVDGPVVLNSSSTKTYFAKRSSYWMHELDSFNTFTGIWTAATPAQADQAIQRATMNFNFFYATLGGDIGYRYAGLVPIRADGVDPRFPTPGGPTYAWRGMVPPAQMPHTSNPKAGLLANWNNKPVAWWPNFDTPVWGLIFRNTALLSAVSKKTLAIQDLERAAWTIARADETWPYFAPYVESWVAKNGAKAEPIRGFDGSLLDGSRQAATYLRFIDALRAELFLGTTGNFASPDNFAQAAQPSVMIRALQRRTRVNYLGTRSPADVIAKAMERACDAGRDALGQPIRYSARGITVPGQSPIPYSNRGTFIQLVEALADGMSGRTINTPGIAETGPHSLDQVPLARAWLFKPAHSPWRGK</sequence>
<dbReference type="HOGENOM" id="CLU_376748_0_0_0"/>
<dbReference type="InterPro" id="IPR014395">
    <property type="entry name" value="Pen/GL7ACA/AHL_acylase"/>
</dbReference>
<feature type="binding site" evidence="5">
    <location>
        <position position="332"/>
    </location>
    <ligand>
        <name>Ca(2+)</name>
        <dbReference type="ChEBI" id="CHEBI:29108"/>
    </ligand>
</feature>
<feature type="binding site" evidence="5">
    <location>
        <position position="158"/>
    </location>
    <ligand>
        <name>Ca(2+)</name>
        <dbReference type="ChEBI" id="CHEBI:29108"/>
    </ligand>
</feature>
<dbReference type="InterPro" id="IPR043146">
    <property type="entry name" value="Penicillin_amidase_N_B-knob"/>
</dbReference>
<evidence type="ECO:0000256" key="4">
    <source>
        <dbReference type="PIRSR" id="PIRSR001227-1"/>
    </source>
</evidence>
<evidence type="ECO:0000313" key="6">
    <source>
        <dbReference type="EMBL" id="AIE87655.1"/>
    </source>
</evidence>
<feature type="binding site" evidence="5">
    <location>
        <position position="462"/>
    </location>
    <ligand>
        <name>Ca(2+)</name>
        <dbReference type="ChEBI" id="CHEBI:29108"/>
    </ligand>
</feature>
<evidence type="ECO:0000256" key="2">
    <source>
        <dbReference type="ARBA" id="ARBA00022801"/>
    </source>
</evidence>
<dbReference type="InterPro" id="IPR043147">
    <property type="entry name" value="Penicillin_amidase_A-knob"/>
</dbReference>
<dbReference type="InterPro" id="IPR029055">
    <property type="entry name" value="Ntn_hydrolases_N"/>
</dbReference>
<feature type="active site" description="Nucleophile" evidence="4">
    <location>
        <position position="260"/>
    </location>
</feature>
<evidence type="ECO:0000256" key="5">
    <source>
        <dbReference type="PIRSR" id="PIRSR001227-2"/>
    </source>
</evidence>
<gene>
    <name evidence="6" type="ORF">OP10G_4287</name>
</gene>
<dbReference type="Gene3D" id="1.10.1400.10">
    <property type="match status" value="1"/>
</dbReference>
<dbReference type="AlphaFoldDB" id="A0A068NXX6"/>
<dbReference type="Proteomes" id="UP000027982">
    <property type="component" value="Chromosome"/>
</dbReference>
<proteinExistence type="inferred from homology"/>
<dbReference type="EMBL" id="CP007139">
    <property type="protein sequence ID" value="AIE87655.1"/>
    <property type="molecule type" value="Genomic_DNA"/>
</dbReference>
<dbReference type="GO" id="GO:0046872">
    <property type="term" value="F:metal ion binding"/>
    <property type="evidence" value="ECO:0007669"/>
    <property type="project" value="UniProtKB-KW"/>
</dbReference>
<protein>
    <submittedName>
        <fullName evidence="6">Penicillin G amidase</fullName>
    </submittedName>
</protein>
<dbReference type="GO" id="GO:0016811">
    <property type="term" value="F:hydrolase activity, acting on carbon-nitrogen (but not peptide) bonds, in linear amides"/>
    <property type="evidence" value="ECO:0007669"/>
    <property type="project" value="InterPro"/>
</dbReference>
<reference evidence="6 7" key="1">
    <citation type="journal article" date="2014" name="PLoS ONE">
        <title>The first complete genome sequence of the class fimbriimonadia in the phylum armatimonadetes.</title>
        <authorList>
            <person name="Hu Z.Y."/>
            <person name="Wang Y.Z."/>
            <person name="Im W.T."/>
            <person name="Wang S.Y."/>
            <person name="Zhao G.P."/>
            <person name="Zheng H.J."/>
            <person name="Quan Z.X."/>
        </authorList>
    </citation>
    <scope>NUCLEOTIDE SEQUENCE [LARGE SCALE GENOMIC DNA]</scope>
    <source>
        <strain evidence="6">Gsoil 348</strain>
    </source>
</reference>